<protein>
    <submittedName>
        <fullName evidence="2">Uncharacterized protein</fullName>
    </submittedName>
</protein>
<organism evidence="2">
    <name type="scientific">Desulfatirhabdium butyrativorans</name>
    <dbReference type="NCBI Taxonomy" id="340467"/>
    <lineage>
        <taxon>Bacteria</taxon>
        <taxon>Pseudomonadati</taxon>
        <taxon>Thermodesulfobacteriota</taxon>
        <taxon>Desulfobacteria</taxon>
        <taxon>Desulfobacterales</taxon>
        <taxon>Desulfatirhabdiaceae</taxon>
        <taxon>Desulfatirhabdium</taxon>
    </lineage>
</organism>
<accession>A0A7C4RPV4</accession>
<dbReference type="EMBL" id="DSUH01000047">
    <property type="protein sequence ID" value="HGU31651.1"/>
    <property type="molecule type" value="Genomic_DNA"/>
</dbReference>
<evidence type="ECO:0000256" key="1">
    <source>
        <dbReference type="SAM" id="MobiDB-lite"/>
    </source>
</evidence>
<feature type="region of interest" description="Disordered" evidence="1">
    <location>
        <begin position="86"/>
        <end position="134"/>
    </location>
</feature>
<evidence type="ECO:0000313" key="2">
    <source>
        <dbReference type="EMBL" id="HGU31651.1"/>
    </source>
</evidence>
<comment type="caution">
    <text evidence="2">The sequence shown here is derived from an EMBL/GenBank/DDBJ whole genome shotgun (WGS) entry which is preliminary data.</text>
</comment>
<dbReference type="AlphaFoldDB" id="A0A7C4RPV4"/>
<feature type="compositionally biased region" description="Basic residues" evidence="1">
    <location>
        <begin position="101"/>
        <end position="112"/>
    </location>
</feature>
<gene>
    <name evidence="2" type="ORF">ENS29_02210</name>
</gene>
<sequence length="150" mass="16740">MTSKRLYASLSVTLWGIILWGGLSWGSDSIVGWTTTETVISDGTTTLSSGTIYPVYSAPGVGKYIVIDGKRYVEIGNNRFVIQTAGSSSGAEDSSDGTYSHRSHKHRHHHSKHSEEDWKKIDAERNAAMTPSQKIYRDLKKKTYPELFEK</sequence>
<name>A0A7C4RPV4_9BACT</name>
<reference evidence="2" key="1">
    <citation type="journal article" date="2020" name="mSystems">
        <title>Genome- and Community-Level Interaction Insights into Carbon Utilization and Element Cycling Functions of Hydrothermarchaeota in Hydrothermal Sediment.</title>
        <authorList>
            <person name="Zhou Z."/>
            <person name="Liu Y."/>
            <person name="Xu W."/>
            <person name="Pan J."/>
            <person name="Luo Z.H."/>
            <person name="Li M."/>
        </authorList>
    </citation>
    <scope>NUCLEOTIDE SEQUENCE [LARGE SCALE GENOMIC DNA]</scope>
    <source>
        <strain evidence="2">SpSt-477</strain>
    </source>
</reference>
<feature type="compositionally biased region" description="Basic and acidic residues" evidence="1">
    <location>
        <begin position="113"/>
        <end position="125"/>
    </location>
</feature>
<proteinExistence type="predicted"/>